<gene>
    <name evidence="3" type="ORF">AADG42_12460</name>
</gene>
<dbReference type="InterPro" id="IPR011032">
    <property type="entry name" value="GroES-like_sf"/>
</dbReference>
<keyword evidence="1" id="KW-0521">NADP</keyword>
<dbReference type="EC" id="1.-.-.-" evidence="3"/>
<dbReference type="RefSeq" id="WP_425309534.1">
    <property type="nucleotide sequence ID" value="NZ_CP154795.1"/>
</dbReference>
<dbReference type="PANTHER" id="PTHR44154:SF1">
    <property type="entry name" value="QUINONE OXIDOREDUCTASE"/>
    <property type="match status" value="1"/>
</dbReference>
<dbReference type="Gene3D" id="3.40.50.720">
    <property type="entry name" value="NAD(P)-binding Rossmann-like Domain"/>
    <property type="match status" value="1"/>
</dbReference>
<dbReference type="InterPro" id="IPR051603">
    <property type="entry name" value="Zinc-ADH_QOR/CCCR"/>
</dbReference>
<keyword evidence="4" id="KW-1185">Reference proteome</keyword>
<dbReference type="InterPro" id="IPR036291">
    <property type="entry name" value="NAD(P)-bd_dom_sf"/>
</dbReference>
<evidence type="ECO:0000256" key="1">
    <source>
        <dbReference type="ARBA" id="ARBA00022857"/>
    </source>
</evidence>
<dbReference type="Gene3D" id="3.90.180.10">
    <property type="entry name" value="Medium-chain alcohol dehydrogenases, catalytic domain"/>
    <property type="match status" value="1"/>
</dbReference>
<dbReference type="EMBL" id="CP154795">
    <property type="protein sequence ID" value="XAN08079.1"/>
    <property type="molecule type" value="Genomic_DNA"/>
</dbReference>
<dbReference type="SUPFAM" id="SSF50129">
    <property type="entry name" value="GroES-like"/>
    <property type="match status" value="1"/>
</dbReference>
<proteinExistence type="predicted"/>
<sequence length="300" mass="30474">MSRIYVFTAHGGPETQQLIERPVPEPGPGELVIEVRAAGVNPVDWKIREGRLGIKTSFPVPMGREVAGVVVAVGSEVEAYAPGDAVLGLVAPGQGGFADHAVLRAKDAVVKPEDLSFAAAATIPVAGTTAYDLTHAIELKAGETMVVLGAGGGVGYLAAQIGRVHKFNVIGIASEAKRDLVESTGATFVASGSGAAEGVRALAPDGVDLIVDLVGRQPLRDIAPLAKPGRILSAPDPDTAAEFGGSGRPRDAEALAKITDVMGHGVVTSLISAEFPLDQAADAVAAVEKGHAAGKVVIVP</sequence>
<reference evidence="3 4" key="1">
    <citation type="submission" date="2024-04" db="EMBL/GenBank/DDBJ databases">
        <title>Isolation of an actinomycete strain from pig manure.</title>
        <authorList>
            <person name="Gong T."/>
            <person name="Yu Z."/>
            <person name="An M."/>
            <person name="Wei C."/>
            <person name="Yang W."/>
            <person name="Liu L."/>
        </authorList>
    </citation>
    <scope>NUCLEOTIDE SEQUENCE [LARGE SCALE GENOMIC DNA]</scope>
    <source>
        <strain evidence="3 4">ZF39</strain>
    </source>
</reference>
<dbReference type="InterPro" id="IPR013154">
    <property type="entry name" value="ADH-like_N"/>
</dbReference>
<organism evidence="3 4">
    <name type="scientific">Ammonicoccus fulvus</name>
    <dbReference type="NCBI Taxonomy" id="3138240"/>
    <lineage>
        <taxon>Bacteria</taxon>
        <taxon>Bacillati</taxon>
        <taxon>Actinomycetota</taxon>
        <taxon>Actinomycetes</taxon>
        <taxon>Propionibacteriales</taxon>
        <taxon>Propionibacteriaceae</taxon>
        <taxon>Ammonicoccus</taxon>
    </lineage>
</organism>
<accession>A0ABZ3FSK5</accession>
<dbReference type="Proteomes" id="UP001442841">
    <property type="component" value="Chromosome"/>
</dbReference>
<dbReference type="SMART" id="SM00829">
    <property type="entry name" value="PKS_ER"/>
    <property type="match status" value="1"/>
</dbReference>
<dbReference type="CDD" id="cd05289">
    <property type="entry name" value="MDR_like_2"/>
    <property type="match status" value="1"/>
</dbReference>
<dbReference type="InterPro" id="IPR020843">
    <property type="entry name" value="ER"/>
</dbReference>
<dbReference type="Pfam" id="PF13602">
    <property type="entry name" value="ADH_zinc_N_2"/>
    <property type="match status" value="1"/>
</dbReference>
<dbReference type="PANTHER" id="PTHR44154">
    <property type="entry name" value="QUINONE OXIDOREDUCTASE"/>
    <property type="match status" value="1"/>
</dbReference>
<dbReference type="GO" id="GO:0016491">
    <property type="term" value="F:oxidoreductase activity"/>
    <property type="evidence" value="ECO:0007669"/>
    <property type="project" value="UniProtKB-KW"/>
</dbReference>
<keyword evidence="3" id="KW-0560">Oxidoreductase</keyword>
<name>A0ABZ3FSK5_9ACTN</name>
<evidence type="ECO:0000313" key="3">
    <source>
        <dbReference type="EMBL" id="XAN08079.1"/>
    </source>
</evidence>
<dbReference type="SUPFAM" id="SSF51735">
    <property type="entry name" value="NAD(P)-binding Rossmann-fold domains"/>
    <property type="match status" value="1"/>
</dbReference>
<feature type="domain" description="Enoyl reductase (ER)" evidence="2">
    <location>
        <begin position="11"/>
        <end position="298"/>
    </location>
</feature>
<evidence type="ECO:0000259" key="2">
    <source>
        <dbReference type="SMART" id="SM00829"/>
    </source>
</evidence>
<evidence type="ECO:0000313" key="4">
    <source>
        <dbReference type="Proteomes" id="UP001442841"/>
    </source>
</evidence>
<dbReference type="Pfam" id="PF08240">
    <property type="entry name" value="ADH_N"/>
    <property type="match status" value="1"/>
</dbReference>
<protein>
    <submittedName>
        <fullName evidence="3">NADP-dependent oxidoreductase</fullName>
        <ecNumber evidence="3">1.-.-.-</ecNumber>
    </submittedName>
</protein>